<feature type="chain" id="PRO_5021407343" evidence="1">
    <location>
        <begin position="26"/>
        <end position="367"/>
    </location>
</feature>
<keyword evidence="1" id="KW-0732">Signal</keyword>
<keyword evidence="2" id="KW-0808">Transferase</keyword>
<protein>
    <submittedName>
        <fullName evidence="2">Putative RNA-directed DNA polymerase from transposon X-element</fullName>
    </submittedName>
</protein>
<organism evidence="2 3">
    <name type="scientific">Araneus ventricosus</name>
    <name type="common">Orbweaver spider</name>
    <name type="synonym">Epeira ventricosa</name>
    <dbReference type="NCBI Taxonomy" id="182803"/>
    <lineage>
        <taxon>Eukaryota</taxon>
        <taxon>Metazoa</taxon>
        <taxon>Ecdysozoa</taxon>
        <taxon>Arthropoda</taxon>
        <taxon>Chelicerata</taxon>
        <taxon>Arachnida</taxon>
        <taxon>Araneae</taxon>
        <taxon>Araneomorphae</taxon>
        <taxon>Entelegynae</taxon>
        <taxon>Araneoidea</taxon>
        <taxon>Araneidae</taxon>
        <taxon>Araneus</taxon>
    </lineage>
</organism>
<keyword evidence="2" id="KW-0548">Nucleotidyltransferase</keyword>
<dbReference type="GO" id="GO:0003964">
    <property type="term" value="F:RNA-directed DNA polymerase activity"/>
    <property type="evidence" value="ECO:0007669"/>
    <property type="project" value="UniProtKB-KW"/>
</dbReference>
<keyword evidence="2" id="KW-0695">RNA-directed DNA polymerase</keyword>
<proteinExistence type="predicted"/>
<dbReference type="AlphaFoldDB" id="A0A4Y2DDD5"/>
<evidence type="ECO:0000256" key="1">
    <source>
        <dbReference type="SAM" id="SignalP"/>
    </source>
</evidence>
<comment type="caution">
    <text evidence="2">The sequence shown here is derived from an EMBL/GenBank/DDBJ whole genome shotgun (WGS) entry which is preliminary data.</text>
</comment>
<sequence>METSSTTTLVTIILFFLLLPSPPTSRTIATIQVCLTGELKNFSSGDATSLNEVCSDRSAEININANIPATTKTLKATNWMKFYDIAKEAIPVNPSINLTKDIDEIIKKITAVILTAINQSTKANIINVPHRKLLPCITNKFTLRNQIKKIWQITYDSRFKRKSTQITNEIKADLKQYDQVAWTERLLNLNQEDLSIYNATRKFSRKFHKIPPILDTDGLNYTSLGKANAFKYSLENSFQTNPKPYVNSHISEVNKAVQNFLNSTKNDKNIKLTSPIEIQAVIKTIYSKMATGPDGIPNKALKIIPPNLLTCITKVFNKCLFHHHFPPFWKIAHMLMFPKPGQNHKPPGNYGPISLLSNLGKIYENSF</sequence>
<reference evidence="2 3" key="1">
    <citation type="journal article" date="2019" name="Sci. Rep.">
        <title>Orb-weaving spider Araneus ventricosus genome elucidates the spidroin gene catalogue.</title>
        <authorList>
            <person name="Kono N."/>
            <person name="Nakamura H."/>
            <person name="Ohtoshi R."/>
            <person name="Moran D.A.P."/>
            <person name="Shinohara A."/>
            <person name="Yoshida Y."/>
            <person name="Fujiwara M."/>
            <person name="Mori M."/>
            <person name="Tomita M."/>
            <person name="Arakawa K."/>
        </authorList>
    </citation>
    <scope>NUCLEOTIDE SEQUENCE [LARGE SCALE GENOMIC DNA]</scope>
</reference>
<gene>
    <name evidence="2" type="primary">X-elementORF2_253</name>
    <name evidence="2" type="ORF">AVEN_44128_1</name>
</gene>
<evidence type="ECO:0000313" key="2">
    <source>
        <dbReference type="EMBL" id="GBM13874.1"/>
    </source>
</evidence>
<dbReference type="OrthoDB" id="6155261at2759"/>
<evidence type="ECO:0000313" key="3">
    <source>
        <dbReference type="Proteomes" id="UP000499080"/>
    </source>
</evidence>
<dbReference type="PANTHER" id="PTHR19446">
    <property type="entry name" value="REVERSE TRANSCRIPTASES"/>
    <property type="match status" value="1"/>
</dbReference>
<dbReference type="EMBL" id="BGPR01000335">
    <property type="protein sequence ID" value="GBM13874.1"/>
    <property type="molecule type" value="Genomic_DNA"/>
</dbReference>
<feature type="signal peptide" evidence="1">
    <location>
        <begin position="1"/>
        <end position="25"/>
    </location>
</feature>
<keyword evidence="3" id="KW-1185">Reference proteome</keyword>
<dbReference type="Proteomes" id="UP000499080">
    <property type="component" value="Unassembled WGS sequence"/>
</dbReference>
<name>A0A4Y2DDD5_ARAVE</name>
<accession>A0A4Y2DDD5</accession>